<sequence length="187" mass="19633">MKLKDMMYIAMFTAVVAALGLIPPIPVPFIPVPITAQTFGVMLAGAVLGAKRGGLSLLVFVLLVAAGAPILAGFRGGIGILVGNSGGYIMSWPIAAFVIGYLVEKYWDRLSLANMILFNVIGGIIVVYLGGITYLSFLTDTPWLAVATGNLAFIPGDLVKVVAASVIAIRLKKAYPIIQSKNKPKAA</sequence>
<evidence type="ECO:0000256" key="8">
    <source>
        <dbReference type="PIRNR" id="PIRNR016661"/>
    </source>
</evidence>
<evidence type="ECO:0000256" key="7">
    <source>
        <dbReference type="ARBA" id="ARBA00023136"/>
    </source>
</evidence>
<evidence type="ECO:0000256" key="4">
    <source>
        <dbReference type="ARBA" id="ARBA00022475"/>
    </source>
</evidence>
<comment type="caution">
    <text evidence="10">The sequence shown here is derived from an EMBL/GenBank/DDBJ whole genome shotgun (WGS) entry which is preliminary data.</text>
</comment>
<reference evidence="10 11" key="1">
    <citation type="submission" date="2020-02" db="EMBL/GenBank/DDBJ databases">
        <title>Bacillus aquiflavi sp. nov., isolated from yellow water of strong flavor Chinese baijiu in Yibin region of China.</title>
        <authorList>
            <person name="Xie J."/>
        </authorList>
    </citation>
    <scope>NUCLEOTIDE SEQUENCE [LARGE SCALE GENOMIC DNA]</scope>
    <source>
        <strain evidence="10 11">SA4</strain>
    </source>
</reference>
<proteinExistence type="inferred from homology"/>
<dbReference type="AlphaFoldDB" id="A0A6M0Q700"/>
<dbReference type="Proteomes" id="UP000481043">
    <property type="component" value="Unassembled WGS sequence"/>
</dbReference>
<dbReference type="PANTHER" id="PTHR34295:SF4">
    <property type="entry name" value="BIOTIN TRANSPORTER BIOY-RELATED"/>
    <property type="match status" value="1"/>
</dbReference>
<evidence type="ECO:0000256" key="9">
    <source>
        <dbReference type="SAM" id="Phobius"/>
    </source>
</evidence>
<evidence type="ECO:0000256" key="3">
    <source>
        <dbReference type="ARBA" id="ARBA00022448"/>
    </source>
</evidence>
<keyword evidence="11" id="KW-1185">Reference proteome</keyword>
<dbReference type="PIRSF" id="PIRSF016661">
    <property type="entry name" value="BioY"/>
    <property type="match status" value="1"/>
</dbReference>
<feature type="transmembrane region" description="Helical" evidence="9">
    <location>
        <begin position="143"/>
        <end position="169"/>
    </location>
</feature>
<keyword evidence="6 9" id="KW-1133">Transmembrane helix</keyword>
<dbReference type="Pfam" id="PF02632">
    <property type="entry name" value="BioY"/>
    <property type="match status" value="1"/>
</dbReference>
<name>A0A6M0Q700_9BACI</name>
<evidence type="ECO:0000256" key="5">
    <source>
        <dbReference type="ARBA" id="ARBA00022692"/>
    </source>
</evidence>
<keyword evidence="4 8" id="KW-1003">Cell membrane</keyword>
<feature type="transmembrane region" description="Helical" evidence="9">
    <location>
        <begin position="86"/>
        <end position="103"/>
    </location>
</feature>
<comment type="similarity">
    <text evidence="2 8">Belongs to the BioY family.</text>
</comment>
<evidence type="ECO:0000256" key="1">
    <source>
        <dbReference type="ARBA" id="ARBA00004651"/>
    </source>
</evidence>
<accession>A0A6M0Q700</accession>
<feature type="transmembrane region" description="Helical" evidence="9">
    <location>
        <begin position="55"/>
        <end position="74"/>
    </location>
</feature>
<evidence type="ECO:0000256" key="6">
    <source>
        <dbReference type="ARBA" id="ARBA00022989"/>
    </source>
</evidence>
<gene>
    <name evidence="10" type="ORF">G4D63_10110</name>
</gene>
<comment type="subcellular location">
    <subcellularLocation>
        <location evidence="1 8">Cell membrane</location>
        <topology evidence="1 8">Multi-pass membrane protein</topology>
    </subcellularLocation>
</comment>
<dbReference type="GO" id="GO:0005886">
    <property type="term" value="C:plasma membrane"/>
    <property type="evidence" value="ECO:0007669"/>
    <property type="project" value="UniProtKB-SubCell"/>
</dbReference>
<feature type="transmembrane region" description="Helical" evidence="9">
    <location>
        <begin position="7"/>
        <end position="23"/>
    </location>
</feature>
<feature type="transmembrane region" description="Helical" evidence="9">
    <location>
        <begin position="29"/>
        <end position="48"/>
    </location>
</feature>
<dbReference type="PANTHER" id="PTHR34295">
    <property type="entry name" value="BIOTIN TRANSPORTER BIOY"/>
    <property type="match status" value="1"/>
</dbReference>
<keyword evidence="7 8" id="KW-0472">Membrane</keyword>
<protein>
    <recommendedName>
        <fullName evidence="8">Biotin transporter</fullName>
    </recommendedName>
</protein>
<feature type="transmembrane region" description="Helical" evidence="9">
    <location>
        <begin position="115"/>
        <end position="137"/>
    </location>
</feature>
<evidence type="ECO:0000256" key="2">
    <source>
        <dbReference type="ARBA" id="ARBA00010692"/>
    </source>
</evidence>
<evidence type="ECO:0000313" key="11">
    <source>
        <dbReference type="Proteomes" id="UP000481043"/>
    </source>
</evidence>
<evidence type="ECO:0000313" key="10">
    <source>
        <dbReference type="EMBL" id="NEY72077.1"/>
    </source>
</evidence>
<dbReference type="Gene3D" id="1.10.1760.20">
    <property type="match status" value="1"/>
</dbReference>
<keyword evidence="3 8" id="KW-0813">Transport</keyword>
<dbReference type="EMBL" id="JAAIWM010000003">
    <property type="protein sequence ID" value="NEY72077.1"/>
    <property type="molecule type" value="Genomic_DNA"/>
</dbReference>
<dbReference type="GO" id="GO:0015225">
    <property type="term" value="F:biotin transmembrane transporter activity"/>
    <property type="evidence" value="ECO:0007669"/>
    <property type="project" value="UniProtKB-UniRule"/>
</dbReference>
<dbReference type="RefSeq" id="WP_163179893.1">
    <property type="nucleotide sequence ID" value="NZ_JAAIWM010000003.1"/>
</dbReference>
<keyword evidence="5 9" id="KW-0812">Transmembrane</keyword>
<dbReference type="InterPro" id="IPR003784">
    <property type="entry name" value="BioY"/>
</dbReference>
<organism evidence="10 11">
    <name type="scientific">Bacillus mesophilus</name>
    <dbReference type="NCBI Taxonomy" id="1808955"/>
    <lineage>
        <taxon>Bacteria</taxon>
        <taxon>Bacillati</taxon>
        <taxon>Bacillota</taxon>
        <taxon>Bacilli</taxon>
        <taxon>Bacillales</taxon>
        <taxon>Bacillaceae</taxon>
        <taxon>Bacillus</taxon>
    </lineage>
</organism>